<sequence>MIKLFSFDSGLVKSKDSEDQREASALCDELDMLQEENKSVLEKLRHEGERCEEAEARIKELKKQSVLISLLIYMCRIRAVVSQLHGAESEAKALRSMTQRMVVEDAIVLA</sequence>
<comment type="caution">
    <text evidence="1">The sequence shown here is derived from an EMBL/GenBank/DDBJ whole genome shotgun (WGS) entry which is preliminary data.</text>
</comment>
<evidence type="ECO:0000313" key="2">
    <source>
        <dbReference type="Proteomes" id="UP000828941"/>
    </source>
</evidence>
<gene>
    <name evidence="1" type="ORF">L6164_015039</name>
</gene>
<protein>
    <submittedName>
        <fullName evidence="1">Uncharacterized protein</fullName>
    </submittedName>
</protein>
<name>A0ACB9NJ34_BAUVA</name>
<proteinExistence type="predicted"/>
<dbReference type="EMBL" id="CM039431">
    <property type="protein sequence ID" value="KAI4336523.1"/>
    <property type="molecule type" value="Genomic_DNA"/>
</dbReference>
<accession>A0ACB9NJ34</accession>
<organism evidence="1 2">
    <name type="scientific">Bauhinia variegata</name>
    <name type="common">Purple orchid tree</name>
    <name type="synonym">Phanera variegata</name>
    <dbReference type="NCBI Taxonomy" id="167791"/>
    <lineage>
        <taxon>Eukaryota</taxon>
        <taxon>Viridiplantae</taxon>
        <taxon>Streptophyta</taxon>
        <taxon>Embryophyta</taxon>
        <taxon>Tracheophyta</taxon>
        <taxon>Spermatophyta</taxon>
        <taxon>Magnoliopsida</taxon>
        <taxon>eudicotyledons</taxon>
        <taxon>Gunneridae</taxon>
        <taxon>Pentapetalae</taxon>
        <taxon>rosids</taxon>
        <taxon>fabids</taxon>
        <taxon>Fabales</taxon>
        <taxon>Fabaceae</taxon>
        <taxon>Cercidoideae</taxon>
        <taxon>Cercideae</taxon>
        <taxon>Bauhiniinae</taxon>
        <taxon>Bauhinia</taxon>
    </lineage>
</organism>
<reference evidence="1 2" key="1">
    <citation type="journal article" date="2022" name="DNA Res.">
        <title>Chromosomal-level genome assembly of the orchid tree Bauhinia variegata (Leguminosae; Cercidoideae) supports the allotetraploid origin hypothesis of Bauhinia.</title>
        <authorList>
            <person name="Zhong Y."/>
            <person name="Chen Y."/>
            <person name="Zheng D."/>
            <person name="Pang J."/>
            <person name="Liu Y."/>
            <person name="Luo S."/>
            <person name="Meng S."/>
            <person name="Qian L."/>
            <person name="Wei D."/>
            <person name="Dai S."/>
            <person name="Zhou R."/>
        </authorList>
    </citation>
    <scope>NUCLEOTIDE SEQUENCE [LARGE SCALE GENOMIC DNA]</scope>
    <source>
        <strain evidence="1">BV-YZ2020</strain>
    </source>
</reference>
<evidence type="ECO:0000313" key="1">
    <source>
        <dbReference type="EMBL" id="KAI4336523.1"/>
    </source>
</evidence>
<keyword evidence="2" id="KW-1185">Reference proteome</keyword>
<dbReference type="Proteomes" id="UP000828941">
    <property type="component" value="Chromosome 6"/>
</dbReference>